<accession>A0A0V8RWZ7</accession>
<keyword evidence="2" id="KW-1185">Reference proteome</keyword>
<reference evidence="1 2" key="1">
    <citation type="submission" date="2015-11" db="EMBL/GenBank/DDBJ databases">
        <title>Genome sequence of Pyrodictium occultum PL-19, a marine hyperthermophilic archaeon isolated from Volcano, Italy.</title>
        <authorList>
            <person name="Utturkar S."/>
            <person name="Huber H."/>
            <person name="Leptihn S."/>
            <person name="Brown S."/>
            <person name="Stetter K.O."/>
            <person name="Podar M."/>
        </authorList>
    </citation>
    <scope>NUCLEOTIDE SEQUENCE [LARGE SCALE GENOMIC DNA]</scope>
    <source>
        <strain evidence="1 2">PL-19</strain>
    </source>
</reference>
<name>A0A0V8RWZ7_PYROC</name>
<evidence type="ECO:0000313" key="2">
    <source>
        <dbReference type="Proteomes" id="UP000053352"/>
    </source>
</evidence>
<dbReference type="Proteomes" id="UP000053352">
    <property type="component" value="Unassembled WGS sequence"/>
</dbReference>
<dbReference type="OrthoDB" id="377984at2157"/>
<gene>
    <name evidence="1" type="ORF">CF15_07555</name>
</gene>
<sequence>MSSRKGARKLIAVPEEILQELSVIAKRSGLTISELASLILSFAARALHGRDNIASLFTEMTLLTDMRRLGGVIVPQKGLVELVNSADPSARDTFIKEVGRLATSIAVFAKVRGLDDILTKDIISLFVPNASIEEINDGNSGKIIISITEKPYSGMLDMLKTIATSVLEAMGKRVEKIDEYDSILVINYRQSS</sequence>
<organism evidence="1 2">
    <name type="scientific">Pyrodictium occultum</name>
    <dbReference type="NCBI Taxonomy" id="2309"/>
    <lineage>
        <taxon>Archaea</taxon>
        <taxon>Thermoproteota</taxon>
        <taxon>Thermoprotei</taxon>
        <taxon>Desulfurococcales</taxon>
        <taxon>Pyrodictiaceae</taxon>
        <taxon>Pyrodictium</taxon>
    </lineage>
</organism>
<dbReference type="RefSeq" id="WP_058371243.1">
    <property type="nucleotide sequence ID" value="NZ_LNTB01000001.1"/>
</dbReference>
<dbReference type="STRING" id="2309.CF15_07555"/>
<protein>
    <submittedName>
        <fullName evidence="1">Uncharacterized protein</fullName>
    </submittedName>
</protein>
<comment type="caution">
    <text evidence="1">The sequence shown here is derived from an EMBL/GenBank/DDBJ whole genome shotgun (WGS) entry which is preliminary data.</text>
</comment>
<evidence type="ECO:0000313" key="1">
    <source>
        <dbReference type="EMBL" id="KSW12561.1"/>
    </source>
</evidence>
<dbReference type="EMBL" id="LNTB01000001">
    <property type="protein sequence ID" value="KSW12561.1"/>
    <property type="molecule type" value="Genomic_DNA"/>
</dbReference>
<dbReference type="AlphaFoldDB" id="A0A0V8RWZ7"/>
<proteinExistence type="predicted"/>